<protein>
    <submittedName>
        <fullName evidence="3">Succinoglycan biosynthesis protein</fullName>
    </submittedName>
</protein>
<evidence type="ECO:0000313" key="3">
    <source>
        <dbReference type="EMBL" id="AGC72828.1"/>
    </source>
</evidence>
<accession>L7W093</accession>
<dbReference type="AlphaFoldDB" id="L7W093"/>
<dbReference type="CDD" id="cd00761">
    <property type="entry name" value="Glyco_tranf_GTA_type"/>
    <property type="match status" value="1"/>
</dbReference>
<dbReference type="EMBL" id="JX649913">
    <property type="protein sequence ID" value="AGC72828.1"/>
    <property type="molecule type" value="Genomic_DNA"/>
</dbReference>
<feature type="region of interest" description="Disordered" evidence="1">
    <location>
        <begin position="307"/>
        <end position="340"/>
    </location>
</feature>
<dbReference type="InterPro" id="IPR001173">
    <property type="entry name" value="Glyco_trans_2-like"/>
</dbReference>
<dbReference type="SUPFAM" id="SSF53448">
    <property type="entry name" value="Nucleotide-diphospho-sugar transferases"/>
    <property type="match status" value="2"/>
</dbReference>
<dbReference type="Gene3D" id="3.90.550.10">
    <property type="entry name" value="Spore Coat Polysaccharide Biosynthesis Protein SpsA, Chain A"/>
    <property type="match status" value="2"/>
</dbReference>
<evidence type="ECO:0000259" key="2">
    <source>
        <dbReference type="Pfam" id="PF00535"/>
    </source>
</evidence>
<feature type="domain" description="Glycosyltransferase 2-like" evidence="2">
    <location>
        <begin position="461"/>
        <end position="588"/>
    </location>
</feature>
<dbReference type="InterPro" id="IPR050834">
    <property type="entry name" value="Glycosyltransf_2"/>
</dbReference>
<organism evidence="3">
    <name type="scientific">uncultured bacterium A1Q1_fos_1246</name>
    <dbReference type="NCBI Taxonomy" id="1256545"/>
    <lineage>
        <taxon>Bacteria</taxon>
        <taxon>environmental samples</taxon>
    </lineage>
</organism>
<dbReference type="PANTHER" id="PTHR43685">
    <property type="entry name" value="GLYCOSYLTRANSFERASE"/>
    <property type="match status" value="1"/>
</dbReference>
<reference evidence="3" key="1">
    <citation type="submission" date="2012-09" db="EMBL/GenBank/DDBJ databases">
        <title>Metagenomic Characterization of a Microbial Community in Wastewater Detects High Levels of Antibiotic Resistance.</title>
        <authorList>
            <person name="Abrams M."/>
            <person name="Caldwell A."/>
            <person name="Vandaei E."/>
            <person name="Lee W."/>
            <person name="Perrott J."/>
            <person name="Khan S.Y."/>
            <person name="Ta J."/>
            <person name="Romero D."/>
            <person name="Nguyen V."/>
            <person name="Pourmand N."/>
            <person name="Ouverney C.C."/>
        </authorList>
    </citation>
    <scope>NUCLEOTIDE SEQUENCE</scope>
</reference>
<proteinExistence type="predicted"/>
<feature type="domain" description="Glycosyltransferase 2-like" evidence="2">
    <location>
        <begin position="9"/>
        <end position="172"/>
    </location>
</feature>
<evidence type="ECO:0000256" key="1">
    <source>
        <dbReference type="SAM" id="MobiDB-lite"/>
    </source>
</evidence>
<sequence>MQEQKRTVSVIICAYTEARWPELQAAVASIHAQSYPAQEIIVVIDHNASLFTKASATLTGVAVIENQEERGLSGARNSGIAAAQGEILAFMDEDAVAEVDWLARLLPAYQDPAVLGVGGAIVARWAGCRPGWFPQEFDWVVGCTYRGLPATTAPVRNLIGCNMSFRREVFATVGGFRNGMGRIGARPVGCEETELCIRIRQQWPHTTLHYEPQARVLHYVPQQRATWGYFRARCYAEGLSKAQVAHHVGADQGLASERTYTLRTLPLGVLRGLVDLFRLEGGGLLRALAIIAGLFITTLGYLSGHPGGPQAMPQSAPPRKQATTGEDMQPQSTVTANLSADTPVENFVPTRLLEIELSHPLPTVTAINPDTGYRYQRGLALVRLHEQPVGVAELTLATPTLEPASVAQAIWATLSEQIIAQCQVEGLPAPGGLTAAGLPALMTPHTVQARQTLLKNAPFVSVVVATHNRVDSLPTALDSLLAQHYPHFEIIVVDNAPKDNATAELIQRRYATVPAGRQVRYVREERPGLAMAHNSGLRAVRASIVAFTDDDVRADPHWLAELVRGFAAGDKVGCVTGMIFPAELETAAQGWIEQFGFSKGFAQRLYDRDTHRPANPLHPYTAGVFGSGANMAFRTETLRTMGGFDPALGAGSKAMGGDDLEAFFQVIMNDYQLVYQPSAIVHHWHRRDYAGLCRQAYGYGVGLTAYLMKTLWERPSRLLDFVVRAPYGLYFTFSKASPKHQKKATSYPRELTRLEYKGMLYGPLAYLRSRWHTRHWPALTLPSPQNTTAVASPRVEAVSSHRDA</sequence>
<name>L7W093_9BACT</name>
<feature type="compositionally biased region" description="Polar residues" evidence="1">
    <location>
        <begin position="321"/>
        <end position="340"/>
    </location>
</feature>
<dbReference type="PANTHER" id="PTHR43685:SF3">
    <property type="entry name" value="SLR2126 PROTEIN"/>
    <property type="match status" value="1"/>
</dbReference>
<dbReference type="InterPro" id="IPR029044">
    <property type="entry name" value="Nucleotide-diphossugar_trans"/>
</dbReference>
<dbReference type="Pfam" id="PF00535">
    <property type="entry name" value="Glycos_transf_2"/>
    <property type="match status" value="2"/>
</dbReference>